<evidence type="ECO:0000256" key="9">
    <source>
        <dbReference type="ARBA" id="ARBA00023306"/>
    </source>
</evidence>
<comment type="function">
    <text evidence="10">Necessary for normal cell division and for the maintenance of normal septation.</text>
</comment>
<evidence type="ECO:0000256" key="5">
    <source>
        <dbReference type="ARBA" id="ARBA00022741"/>
    </source>
</evidence>
<keyword evidence="4" id="KW-0479">Metal-binding</keyword>
<dbReference type="InterPro" id="IPR006073">
    <property type="entry name" value="GTP-bd"/>
</dbReference>
<dbReference type="GO" id="GO:0051301">
    <property type="term" value="P:cell division"/>
    <property type="evidence" value="ECO:0007669"/>
    <property type="project" value="UniProtKB-KW"/>
</dbReference>
<evidence type="ECO:0000256" key="4">
    <source>
        <dbReference type="ARBA" id="ARBA00022723"/>
    </source>
</evidence>
<evidence type="ECO:0000256" key="8">
    <source>
        <dbReference type="ARBA" id="ARBA00023210"/>
    </source>
</evidence>
<dbReference type="InterPro" id="IPR019987">
    <property type="entry name" value="GTP-bd_ribosome_bio_YsxC"/>
</dbReference>
<accession>A0A7G9YBR1</accession>
<evidence type="ECO:0000313" key="13">
    <source>
        <dbReference type="EMBL" id="QNO46875.1"/>
    </source>
</evidence>
<comment type="similarity">
    <text evidence="2 10">Belongs to the TRAFAC class TrmE-Era-EngA-EngB-Septin-like GTPase superfamily. EngB GTPase family.</text>
</comment>
<dbReference type="EMBL" id="MT631229">
    <property type="protein sequence ID" value="QNO46875.1"/>
    <property type="molecule type" value="Genomic_DNA"/>
</dbReference>
<keyword evidence="9 10" id="KW-0131">Cell cycle</keyword>
<name>A0A7G9YBR1_9EURY</name>
<sequence length="201" mass="22767">MAINHEIIFAGRSNVGKSSLIKRLTGRSVKTGRRPGVTRKPTHITFRDLLITDMPGYGFLHGVPDVVQERIKNSIIHYIEDNCDRVLCAVQVIDASVFCEIVDRWSERGEIPVDIELFEFLSDLDIDTVIAANKMDLVTDRDDALDQIVERFDFLPPWKQWIDTVAPVSAKKGDVSQLAALVRSRLHRIGRDNLFGQIRTV</sequence>
<evidence type="ECO:0000256" key="7">
    <source>
        <dbReference type="ARBA" id="ARBA00023134"/>
    </source>
</evidence>
<reference evidence="12" key="1">
    <citation type="submission" date="2020-06" db="EMBL/GenBank/DDBJ databases">
        <title>Unique genomic features of the anaerobic methanotrophic archaea.</title>
        <authorList>
            <person name="Chadwick G.L."/>
            <person name="Skennerton C.T."/>
            <person name="Laso-Perez R."/>
            <person name="Leu A.O."/>
            <person name="Speth D.R."/>
            <person name="Yu H."/>
            <person name="Morgan-Lang C."/>
            <person name="Hatzenpichler R."/>
            <person name="Goudeau D."/>
            <person name="Malmstrom R."/>
            <person name="Brazelton W.J."/>
            <person name="Woyke T."/>
            <person name="Hallam S.J."/>
            <person name="Tyson G.W."/>
            <person name="Wegener G."/>
            <person name="Boetius A."/>
            <person name="Orphan V."/>
        </authorList>
    </citation>
    <scope>NUCLEOTIDE SEQUENCE</scope>
</reference>
<dbReference type="NCBIfam" id="NF003255">
    <property type="entry name" value="PRK04213.1"/>
    <property type="match status" value="1"/>
</dbReference>
<keyword evidence="3 10" id="KW-0132">Cell division</keyword>
<dbReference type="AlphaFoldDB" id="A0A7G9YBR1"/>
<dbReference type="CDD" id="cd01876">
    <property type="entry name" value="YihA_EngB"/>
    <property type="match status" value="1"/>
</dbReference>
<evidence type="ECO:0000259" key="11">
    <source>
        <dbReference type="PROSITE" id="PS51706"/>
    </source>
</evidence>
<evidence type="ECO:0000256" key="10">
    <source>
        <dbReference type="HAMAP-Rule" id="MF_00321"/>
    </source>
</evidence>
<evidence type="ECO:0000256" key="2">
    <source>
        <dbReference type="ARBA" id="ARBA00009638"/>
    </source>
</evidence>
<keyword evidence="6" id="KW-0460">Magnesium</keyword>
<dbReference type="SUPFAM" id="SSF52540">
    <property type="entry name" value="P-loop containing nucleoside triphosphate hydrolases"/>
    <property type="match status" value="1"/>
</dbReference>
<gene>
    <name evidence="10 12" type="primary">engB</name>
    <name evidence="12" type="ORF">COJIHGDB_00003</name>
    <name evidence="13" type="ORF">FLMKKIKB_00003</name>
</gene>
<dbReference type="Pfam" id="PF01926">
    <property type="entry name" value="MMR_HSR1"/>
    <property type="match status" value="1"/>
</dbReference>
<evidence type="ECO:0000256" key="6">
    <source>
        <dbReference type="ARBA" id="ARBA00022842"/>
    </source>
</evidence>
<keyword evidence="7 10" id="KW-0342">GTP-binding</keyword>
<dbReference type="PANTHER" id="PTHR11649:SF13">
    <property type="entry name" value="ENGB-TYPE G DOMAIN-CONTAINING PROTEIN"/>
    <property type="match status" value="1"/>
</dbReference>
<dbReference type="PROSITE" id="PS51706">
    <property type="entry name" value="G_ENGB"/>
    <property type="match status" value="1"/>
</dbReference>
<dbReference type="Gene3D" id="3.40.50.300">
    <property type="entry name" value="P-loop containing nucleotide triphosphate hydrolases"/>
    <property type="match status" value="1"/>
</dbReference>
<feature type="domain" description="EngB-type G" evidence="11">
    <location>
        <begin position="3"/>
        <end position="188"/>
    </location>
</feature>
<protein>
    <recommendedName>
        <fullName evidence="10">Probable GTP-binding protein EngB</fullName>
    </recommendedName>
</protein>
<keyword evidence="5 10" id="KW-0547">Nucleotide-binding</keyword>
<dbReference type="GO" id="GO:0046872">
    <property type="term" value="F:metal ion binding"/>
    <property type="evidence" value="ECO:0007669"/>
    <property type="project" value="UniProtKB-KW"/>
</dbReference>
<comment type="cofactor">
    <cofactor evidence="1">
        <name>Mg(2+)</name>
        <dbReference type="ChEBI" id="CHEBI:18420"/>
    </cofactor>
</comment>
<dbReference type="InterPro" id="IPR030393">
    <property type="entry name" value="G_ENGB_dom"/>
</dbReference>
<evidence type="ECO:0000256" key="3">
    <source>
        <dbReference type="ARBA" id="ARBA00022618"/>
    </source>
</evidence>
<keyword evidence="8 10" id="KW-0717">Septation</keyword>
<dbReference type="GO" id="GO:0005525">
    <property type="term" value="F:GTP binding"/>
    <property type="evidence" value="ECO:0007669"/>
    <property type="project" value="UniProtKB-UniRule"/>
</dbReference>
<dbReference type="HAMAP" id="MF_00321">
    <property type="entry name" value="GTPase_EngB"/>
    <property type="match status" value="1"/>
</dbReference>
<evidence type="ECO:0000256" key="1">
    <source>
        <dbReference type="ARBA" id="ARBA00001946"/>
    </source>
</evidence>
<proteinExistence type="inferred from homology"/>
<dbReference type="PANTHER" id="PTHR11649">
    <property type="entry name" value="MSS1/TRME-RELATED GTP-BINDING PROTEIN"/>
    <property type="match status" value="1"/>
</dbReference>
<organism evidence="12">
    <name type="scientific">Candidatus Methanogaster sp. ANME-2c ERB4</name>
    <dbReference type="NCBI Taxonomy" id="2759911"/>
    <lineage>
        <taxon>Archaea</taxon>
        <taxon>Methanobacteriati</taxon>
        <taxon>Methanobacteriota</taxon>
        <taxon>Stenosarchaea group</taxon>
        <taxon>Methanomicrobia</taxon>
        <taxon>Methanosarcinales</taxon>
        <taxon>ANME-2 cluster</taxon>
        <taxon>Candidatus Methanogasteraceae</taxon>
        <taxon>Candidatus Methanogaster</taxon>
    </lineage>
</organism>
<dbReference type="EMBL" id="MT631120">
    <property type="protein sequence ID" value="QNO45445.1"/>
    <property type="molecule type" value="Genomic_DNA"/>
</dbReference>
<dbReference type="InterPro" id="IPR027417">
    <property type="entry name" value="P-loop_NTPase"/>
</dbReference>
<evidence type="ECO:0000313" key="12">
    <source>
        <dbReference type="EMBL" id="QNO45445.1"/>
    </source>
</evidence>